<keyword evidence="10" id="KW-1185">Reference proteome</keyword>
<evidence type="ECO:0000256" key="1">
    <source>
        <dbReference type="ARBA" id="ARBA00006672"/>
    </source>
</evidence>
<feature type="compositionally biased region" description="Low complexity" evidence="7">
    <location>
        <begin position="439"/>
        <end position="464"/>
    </location>
</feature>
<comment type="similarity">
    <text evidence="1">Belongs to the IAP family.</text>
</comment>
<organism evidence="9 10">
    <name type="scientific">Lymnaea stagnalis</name>
    <name type="common">Great pond snail</name>
    <name type="synonym">Helix stagnalis</name>
    <dbReference type="NCBI Taxonomy" id="6523"/>
    <lineage>
        <taxon>Eukaryota</taxon>
        <taxon>Metazoa</taxon>
        <taxon>Spiralia</taxon>
        <taxon>Lophotrochozoa</taxon>
        <taxon>Mollusca</taxon>
        <taxon>Gastropoda</taxon>
        <taxon>Heterobranchia</taxon>
        <taxon>Euthyneura</taxon>
        <taxon>Panpulmonata</taxon>
        <taxon>Hygrophila</taxon>
        <taxon>Lymnaeoidea</taxon>
        <taxon>Lymnaeidae</taxon>
        <taxon>Lymnaea</taxon>
    </lineage>
</organism>
<dbReference type="GO" id="GO:0005634">
    <property type="term" value="C:nucleus"/>
    <property type="evidence" value="ECO:0007669"/>
    <property type="project" value="TreeGrafter"/>
</dbReference>
<dbReference type="Pfam" id="PF00653">
    <property type="entry name" value="BIR"/>
    <property type="match status" value="2"/>
</dbReference>
<dbReference type="SUPFAM" id="SSF57924">
    <property type="entry name" value="Inhibitor of apoptosis (IAP) repeat"/>
    <property type="match status" value="2"/>
</dbReference>
<dbReference type="EMBL" id="CAXITT010000748">
    <property type="protein sequence ID" value="CAL1545891.1"/>
    <property type="molecule type" value="Genomic_DNA"/>
</dbReference>
<dbReference type="SMART" id="SM00184">
    <property type="entry name" value="RING"/>
    <property type="match status" value="1"/>
</dbReference>
<evidence type="ECO:0000256" key="2">
    <source>
        <dbReference type="ARBA" id="ARBA00022703"/>
    </source>
</evidence>
<sequence length="836" mass="93276">MRYWSFTNFFQRIKNSHRKIPSQSLRLKGQRWYNQRDYTSLAKTPFDKKQLVRSGHFNRFSGSASNQRKKTKGCNKVPGRATVCHVTKSFTESQEKNENDIRMKSEKPINKLNRTVAKLNPLTFVRREIKTQEDKKNNDLLRTQRPDVEQMKSRLRVMSAETDDCRLVNEIKASIEAVKTEINSREVDVEKSRDAFDKSSELTNSSSNPRKPEDLMEELCNQRHFKVKPTVINVYNAVGNTEVDHPESVEGIPWNLFREEKFRLRSFVQYPLTAAKSAMLLAEDGFVYTGKGEERDDAVTCYFCCLQKLGWQTRDIVSDIHREMSPNCSMLTKINCDNVPIRSSQNYGQNFDTLLNQLNSTCSNESGQHTLKTNADTHGNVSRSSGDIDADCENDTRQRDSIFNQPTPTRGNPSENGELNSKEIRRGTVIPNTSTFQHTVTTQGSTATTAATTPETTTETTTATSRKMQTNSPNLAVQTTRSSASGARNVASVPSSPQITLPHVSTEPRNTGANNVSNSSTNTGQPSLTPAGQPSVEVAGATSASSNSTTVSQTTANNGEKKNGKGPTYAELGIITERPKRPEYAVKETRLKTFENWPPSHHLKPEDLADAGFYFAGYGDCARCFYCGGGLRNWEDEDDVWVEHARWFPKCAYIRQQMGQVFVDTVQELNKTLDVISFATVKERCKAPATASSLDAKLEPLKRDPAVLTVVDFGYSLTDVLQVAKIIKGKDVILSSDVLLTKLQELEKPRVSKTPSTPMLGATSSTLTQDQEAIRQIKEKNNQLRQQTVCKICMDKEVAVVFLPCGHLVSCAECASAMKDCPVCRVTVKGIVRAFI</sequence>
<dbReference type="GO" id="GO:0006915">
    <property type="term" value="P:apoptotic process"/>
    <property type="evidence" value="ECO:0007669"/>
    <property type="project" value="UniProtKB-KW"/>
</dbReference>
<dbReference type="Proteomes" id="UP001497497">
    <property type="component" value="Unassembled WGS sequence"/>
</dbReference>
<dbReference type="FunFam" id="1.10.1170.10:FF:000003">
    <property type="entry name" value="E3 ubiquitin-protein ligase XIAP"/>
    <property type="match status" value="1"/>
</dbReference>
<dbReference type="InterPro" id="IPR050784">
    <property type="entry name" value="IAP"/>
</dbReference>
<feature type="domain" description="RING-type" evidence="8">
    <location>
        <begin position="790"/>
        <end position="825"/>
    </location>
</feature>
<name>A0AAV2IHV7_LYMST</name>
<evidence type="ECO:0000256" key="5">
    <source>
        <dbReference type="ARBA" id="ARBA00022833"/>
    </source>
</evidence>
<evidence type="ECO:0000256" key="4">
    <source>
        <dbReference type="ARBA" id="ARBA00022771"/>
    </source>
</evidence>
<feature type="compositionally biased region" description="Polar residues" evidence="7">
    <location>
        <begin position="363"/>
        <end position="385"/>
    </location>
</feature>
<proteinExistence type="inferred from homology"/>
<keyword evidence="4 6" id="KW-0863">Zinc-finger</keyword>
<keyword evidence="5" id="KW-0862">Zinc</keyword>
<dbReference type="GO" id="GO:0005737">
    <property type="term" value="C:cytoplasm"/>
    <property type="evidence" value="ECO:0007669"/>
    <property type="project" value="TreeGrafter"/>
</dbReference>
<evidence type="ECO:0000256" key="3">
    <source>
        <dbReference type="ARBA" id="ARBA00022723"/>
    </source>
</evidence>
<keyword evidence="3" id="KW-0479">Metal-binding</keyword>
<evidence type="ECO:0000313" key="9">
    <source>
        <dbReference type="EMBL" id="CAL1545891.1"/>
    </source>
</evidence>
<dbReference type="PROSITE" id="PS50143">
    <property type="entry name" value="BIR_REPEAT_2"/>
    <property type="match status" value="2"/>
</dbReference>
<feature type="compositionally biased region" description="Polar residues" evidence="7">
    <location>
        <begin position="507"/>
        <end position="532"/>
    </location>
</feature>
<feature type="region of interest" description="Disordered" evidence="7">
    <location>
        <begin position="363"/>
        <end position="568"/>
    </location>
</feature>
<dbReference type="AlphaFoldDB" id="A0AAV2IHV7"/>
<feature type="compositionally biased region" description="Polar residues" evidence="7">
    <location>
        <begin position="401"/>
        <end position="419"/>
    </location>
</feature>
<dbReference type="InterPro" id="IPR011029">
    <property type="entry name" value="DEATH-like_dom_sf"/>
</dbReference>
<evidence type="ECO:0000256" key="7">
    <source>
        <dbReference type="SAM" id="MobiDB-lite"/>
    </source>
</evidence>
<feature type="compositionally biased region" description="Basic and acidic residues" evidence="7">
    <location>
        <begin position="186"/>
        <end position="200"/>
    </location>
</feature>
<gene>
    <name evidence="9" type="ORF">GSLYS_00019268001</name>
</gene>
<dbReference type="InterPro" id="IPR001841">
    <property type="entry name" value="Znf_RING"/>
</dbReference>
<comment type="caution">
    <text evidence="9">The sequence shown here is derived from an EMBL/GenBank/DDBJ whole genome shotgun (WGS) entry which is preliminary data.</text>
</comment>
<feature type="region of interest" description="Disordered" evidence="7">
    <location>
        <begin position="186"/>
        <end position="213"/>
    </location>
</feature>
<keyword evidence="2" id="KW-0053">Apoptosis</keyword>
<dbReference type="PANTHER" id="PTHR10044">
    <property type="entry name" value="INHIBITOR OF APOPTOSIS"/>
    <property type="match status" value="1"/>
</dbReference>
<dbReference type="CDD" id="cd16713">
    <property type="entry name" value="RING-HC_BIRC2_3_7"/>
    <property type="match status" value="1"/>
</dbReference>
<dbReference type="GO" id="GO:0008270">
    <property type="term" value="F:zinc ion binding"/>
    <property type="evidence" value="ECO:0007669"/>
    <property type="project" value="UniProtKB-KW"/>
</dbReference>
<dbReference type="Pfam" id="PF13920">
    <property type="entry name" value="zf-C3HC4_3"/>
    <property type="match status" value="1"/>
</dbReference>
<dbReference type="CDD" id="cd00022">
    <property type="entry name" value="BIR"/>
    <property type="match status" value="1"/>
</dbReference>
<dbReference type="Gene3D" id="1.10.533.10">
    <property type="entry name" value="Death Domain, Fas"/>
    <property type="match status" value="1"/>
</dbReference>
<dbReference type="SMART" id="SM00238">
    <property type="entry name" value="BIR"/>
    <property type="match status" value="2"/>
</dbReference>
<dbReference type="PROSITE" id="PS01282">
    <property type="entry name" value="BIR_REPEAT_1"/>
    <property type="match status" value="1"/>
</dbReference>
<evidence type="ECO:0000259" key="8">
    <source>
        <dbReference type="PROSITE" id="PS50089"/>
    </source>
</evidence>
<accession>A0AAV2IHV7</accession>
<dbReference type="PANTHER" id="PTHR10044:SF139">
    <property type="entry name" value="DEATH-ASSOCIATED INHIBITOR OF APOPTOSIS 2"/>
    <property type="match status" value="1"/>
</dbReference>
<protein>
    <recommendedName>
        <fullName evidence="8">RING-type domain-containing protein</fullName>
    </recommendedName>
</protein>
<dbReference type="PROSITE" id="PS50089">
    <property type="entry name" value="ZF_RING_2"/>
    <property type="match status" value="1"/>
</dbReference>
<evidence type="ECO:0000256" key="6">
    <source>
        <dbReference type="PROSITE-ProRule" id="PRU00175"/>
    </source>
</evidence>
<feature type="compositionally biased region" description="Polar residues" evidence="7">
    <location>
        <begin position="465"/>
        <end position="499"/>
    </location>
</feature>
<dbReference type="Gene3D" id="1.10.1170.10">
    <property type="entry name" value="Inhibitor Of Apoptosis Protein (2mihbC-IAP-1), Chain A"/>
    <property type="match status" value="3"/>
</dbReference>
<feature type="compositionally biased region" description="Low complexity" evidence="7">
    <location>
        <begin position="541"/>
        <end position="558"/>
    </location>
</feature>
<evidence type="ECO:0000313" key="10">
    <source>
        <dbReference type="Proteomes" id="UP001497497"/>
    </source>
</evidence>
<dbReference type="FunFam" id="1.10.1170.10:FF:000002">
    <property type="entry name" value="Baculoviral IAP repeat containing 7"/>
    <property type="match status" value="1"/>
</dbReference>
<dbReference type="InterPro" id="IPR001370">
    <property type="entry name" value="BIR_rpt"/>
</dbReference>
<reference evidence="9 10" key="1">
    <citation type="submission" date="2024-04" db="EMBL/GenBank/DDBJ databases">
        <authorList>
            <consortium name="Genoscope - CEA"/>
            <person name="William W."/>
        </authorList>
    </citation>
    <scope>NUCLEOTIDE SEQUENCE [LARGE SCALE GENOMIC DNA]</scope>
</reference>